<dbReference type="AlphaFoldDB" id="F7ZE90"/>
<gene>
    <name evidence="2" type="ordered locus">RLO149_c014140</name>
</gene>
<reference evidence="2 3" key="1">
    <citation type="journal article" date="2011" name="BMC Genomics">
        <title>Comparative genome analysis and genome-guided physiological analysis of Roseobacter litoralis.</title>
        <authorList>
            <person name="Kalhoefer D."/>
            <person name="Thole S."/>
            <person name="Voget S."/>
            <person name="Lehmann R."/>
            <person name="Liesegang H."/>
            <person name="Wollher A."/>
            <person name="Daniel R."/>
            <person name="Simon M."/>
            <person name="Brinkhoff T."/>
        </authorList>
    </citation>
    <scope>NUCLEOTIDE SEQUENCE [LARGE SCALE GENOMIC DNA]</scope>
    <source>
        <strain evidence="3">ATCC 49566 / DSM 6996 / JCM 21268 / NBRC 15278 / OCh 149</strain>
    </source>
</reference>
<name>F7ZE90_ROSLO</name>
<evidence type="ECO:0000313" key="2">
    <source>
        <dbReference type="EMBL" id="AEI93411.1"/>
    </source>
</evidence>
<dbReference type="OrthoDB" id="1633386at2"/>
<dbReference type="RefSeq" id="WP_013961348.1">
    <property type="nucleotide sequence ID" value="NC_015730.1"/>
</dbReference>
<sequence>MTGMNENLKTHLATGLTTLSHAWAIERTDGVILGFTDHGRDLAFEGITFRADTGLSALALSQSTGLSVDNTEAIGALNDLSIREDEIEQGRFDGAEVRAWLVNWTDVDQRWLQFRGSIGELRRTDGGFQAELRGLTEALNRPLGRVFQKPCTSVLGDRDCQFDVSAPGYTIDLAIEAVDRSRIFQWNGFNGFEANWFTRGRFEVLDGPAAGLWGMIKHDRLDGNSRTIELWEPIRAPITPGASVRISAGCDKRSETCRLKFSNLANFRGFPDLPGDDWLMAVPKKTGANRGGSLR</sequence>
<dbReference type="InterPro" id="IPR018964">
    <property type="entry name" value="Phage_phiJL001_Gp84_C"/>
</dbReference>
<accession>F7ZE90</accession>
<dbReference type="NCBIfam" id="TIGR02218">
    <property type="entry name" value="phg_TIGR02218"/>
    <property type="match status" value="1"/>
</dbReference>
<dbReference type="HOGENOM" id="CLU_080134_0_0_5"/>
<dbReference type="STRING" id="391595.RLO149_c014140"/>
<dbReference type="Pfam" id="PF09356">
    <property type="entry name" value="Phage_BR0599"/>
    <property type="match status" value="1"/>
</dbReference>
<dbReference type="eggNOG" id="COG5449">
    <property type="taxonomic scope" value="Bacteria"/>
</dbReference>
<protein>
    <submittedName>
        <fullName evidence="2">Gene transfer agent protein</fullName>
    </submittedName>
</protein>
<feature type="domain" description="Bacteriophage phiJL001 Gp84 C-terminal" evidence="1">
    <location>
        <begin position="195"/>
        <end position="277"/>
    </location>
</feature>
<dbReference type="Pfam" id="PF09931">
    <property type="entry name" value="Phage_phiJL001_Gp84_N"/>
    <property type="match status" value="1"/>
</dbReference>
<dbReference type="InterPro" id="IPR011928">
    <property type="entry name" value="Phage_phiJL001_Gp84"/>
</dbReference>
<dbReference type="KEGG" id="rli:RLO149_c014140"/>
<evidence type="ECO:0000313" key="3">
    <source>
        <dbReference type="Proteomes" id="UP000001353"/>
    </source>
</evidence>
<keyword evidence="3" id="KW-1185">Reference proteome</keyword>
<dbReference type="Proteomes" id="UP000001353">
    <property type="component" value="Chromosome"/>
</dbReference>
<organism evidence="2 3">
    <name type="scientific">Roseobacter litoralis (strain ATCC 49566 / DSM 6996 / JCM 21268 / NBRC 15278 / OCh 149)</name>
    <dbReference type="NCBI Taxonomy" id="391595"/>
    <lineage>
        <taxon>Bacteria</taxon>
        <taxon>Pseudomonadati</taxon>
        <taxon>Pseudomonadota</taxon>
        <taxon>Alphaproteobacteria</taxon>
        <taxon>Rhodobacterales</taxon>
        <taxon>Roseobacteraceae</taxon>
        <taxon>Roseobacter</taxon>
    </lineage>
</organism>
<evidence type="ECO:0000259" key="1">
    <source>
        <dbReference type="Pfam" id="PF09356"/>
    </source>
</evidence>
<proteinExistence type="predicted"/>
<dbReference type="EMBL" id="CP002623">
    <property type="protein sequence ID" value="AEI93411.1"/>
    <property type="molecule type" value="Genomic_DNA"/>
</dbReference>